<evidence type="ECO:0000313" key="1">
    <source>
        <dbReference type="EMBL" id="CAG8440641.1"/>
    </source>
</evidence>
<sequence length="152" mass="17035">MMEDEKLLSSSSIRSQNRYSHSATISSSSNFDSSFDIETTNESRILPLSNVINRTSNDVAENLHIPRPFIPTYLRNTLIDMNNRVSKESIQLPSGWNKYDAGDDIRVKECGLGAEVVSDNHEAAAIRTDYPIPVISGIYYFEIDIIFGGKTK</sequence>
<name>A0ACA9JYN6_9GLOM</name>
<dbReference type="Proteomes" id="UP000789525">
    <property type="component" value="Unassembled WGS sequence"/>
</dbReference>
<keyword evidence="2" id="KW-1185">Reference proteome</keyword>
<protein>
    <submittedName>
        <fullName evidence="1">2769_t:CDS:1</fullName>
    </submittedName>
</protein>
<dbReference type="EMBL" id="CAJVPT010000209">
    <property type="protein sequence ID" value="CAG8440641.1"/>
    <property type="molecule type" value="Genomic_DNA"/>
</dbReference>
<comment type="caution">
    <text evidence="1">The sequence shown here is derived from an EMBL/GenBank/DDBJ whole genome shotgun (WGS) entry which is preliminary data.</text>
</comment>
<proteinExistence type="predicted"/>
<reference evidence="1" key="1">
    <citation type="submission" date="2021-06" db="EMBL/GenBank/DDBJ databases">
        <authorList>
            <person name="Kallberg Y."/>
            <person name="Tangrot J."/>
            <person name="Rosling A."/>
        </authorList>
    </citation>
    <scope>NUCLEOTIDE SEQUENCE</scope>
    <source>
        <strain evidence="1">CL356</strain>
    </source>
</reference>
<organism evidence="1 2">
    <name type="scientific">Acaulospora colombiana</name>
    <dbReference type="NCBI Taxonomy" id="27376"/>
    <lineage>
        <taxon>Eukaryota</taxon>
        <taxon>Fungi</taxon>
        <taxon>Fungi incertae sedis</taxon>
        <taxon>Mucoromycota</taxon>
        <taxon>Glomeromycotina</taxon>
        <taxon>Glomeromycetes</taxon>
        <taxon>Diversisporales</taxon>
        <taxon>Acaulosporaceae</taxon>
        <taxon>Acaulospora</taxon>
    </lineage>
</organism>
<accession>A0ACA9JYN6</accession>
<evidence type="ECO:0000313" key="2">
    <source>
        <dbReference type="Proteomes" id="UP000789525"/>
    </source>
</evidence>
<gene>
    <name evidence="1" type="ORF">ACOLOM_LOCUS201</name>
</gene>